<keyword evidence="4 9" id="KW-0547">Nucleotide-binding</keyword>
<dbReference type="InterPro" id="IPR010339">
    <property type="entry name" value="TIP49_P-loop"/>
</dbReference>
<keyword evidence="9" id="KW-0805">Transcription regulation</keyword>
<dbReference type="Gene3D" id="2.40.50.360">
    <property type="entry name" value="RuvB-like helicase, domain II"/>
    <property type="match status" value="1"/>
</dbReference>
<keyword evidence="7 9" id="KW-0067">ATP-binding</keyword>
<evidence type="ECO:0000256" key="6">
    <source>
        <dbReference type="ARBA" id="ARBA00022806"/>
    </source>
</evidence>
<dbReference type="GO" id="GO:0016887">
    <property type="term" value="F:ATP hydrolysis activity"/>
    <property type="evidence" value="ECO:0007669"/>
    <property type="project" value="RHEA"/>
</dbReference>
<dbReference type="PANTHER" id="PTHR11093">
    <property type="entry name" value="RUVB-RELATED REPTIN AND PONTIN"/>
    <property type="match status" value="1"/>
</dbReference>
<dbReference type="EMBL" id="CP003680">
    <property type="protein sequence ID" value="AFP65347.1"/>
    <property type="molecule type" value="Genomic_DNA"/>
</dbReference>
<comment type="subcellular location">
    <subcellularLocation>
        <location evidence="1">Nucleus</location>
    </subcellularLocation>
    <subcellularLocation>
        <location evidence="2">Plastid</location>
        <location evidence="2">Chloroplast</location>
    </subcellularLocation>
</comment>
<dbReference type="SMART" id="SM00382">
    <property type="entry name" value="AAA"/>
    <property type="match status" value="1"/>
</dbReference>
<protein>
    <recommendedName>
        <fullName evidence="9">RuvB-like helicase</fullName>
        <ecNumber evidence="9">3.6.4.12</ecNumber>
    </recommendedName>
</protein>
<reference evidence="11 12" key="1">
    <citation type="journal article" date="2012" name="Genome Biol. Evol.">
        <title>Nucleomorph genome sequence of the cryptophyte alga Chroomonas mesostigmatica CCMP1168 reveals lineage-specific gene loss and genome complexity.</title>
        <authorList>
            <person name="Moore C.E."/>
            <person name="Curtis B."/>
            <person name="Mills T."/>
            <person name="Tanifuji G."/>
            <person name="Archibald J.M."/>
        </authorList>
    </citation>
    <scope>NUCLEOTIDE SEQUENCE [LARGE SCALE GENOMIC DNA]</scope>
    <source>
        <strain evidence="11 12">CCMP1168</strain>
    </source>
</reference>
<name>J7G1I5_9CRYP</name>
<evidence type="ECO:0000256" key="1">
    <source>
        <dbReference type="ARBA" id="ARBA00004123"/>
    </source>
</evidence>
<dbReference type="Pfam" id="PF06068">
    <property type="entry name" value="TIP49"/>
    <property type="match status" value="1"/>
</dbReference>
<dbReference type="InterPro" id="IPR042487">
    <property type="entry name" value="RuvBL1/2_DNA/RNA_bd_dom"/>
</dbReference>
<comment type="catalytic activity">
    <reaction evidence="9">
        <text>ATP + H2O = ADP + phosphate + H(+)</text>
        <dbReference type="Rhea" id="RHEA:13065"/>
        <dbReference type="ChEBI" id="CHEBI:15377"/>
        <dbReference type="ChEBI" id="CHEBI:15378"/>
        <dbReference type="ChEBI" id="CHEBI:30616"/>
        <dbReference type="ChEBI" id="CHEBI:43474"/>
        <dbReference type="ChEBI" id="CHEBI:456216"/>
        <dbReference type="EC" id="3.6.4.12"/>
    </reaction>
</comment>
<evidence type="ECO:0000256" key="3">
    <source>
        <dbReference type="ARBA" id="ARBA00007519"/>
    </source>
</evidence>
<dbReference type="SUPFAM" id="SSF52540">
    <property type="entry name" value="P-loop containing nucleoside triphosphate hydrolases"/>
    <property type="match status" value="1"/>
</dbReference>
<dbReference type="InterPro" id="IPR003593">
    <property type="entry name" value="AAA+_ATPase"/>
</dbReference>
<evidence type="ECO:0000259" key="10">
    <source>
        <dbReference type="SMART" id="SM00382"/>
    </source>
</evidence>
<dbReference type="GO" id="GO:0003678">
    <property type="term" value="F:DNA helicase activity"/>
    <property type="evidence" value="ECO:0007669"/>
    <property type="project" value="UniProtKB-EC"/>
</dbReference>
<dbReference type="GO" id="GO:0009507">
    <property type="term" value="C:chloroplast"/>
    <property type="evidence" value="ECO:0007669"/>
    <property type="project" value="UniProtKB-SubCell"/>
</dbReference>
<evidence type="ECO:0000256" key="8">
    <source>
        <dbReference type="ARBA" id="ARBA00023242"/>
    </source>
</evidence>
<feature type="domain" description="AAA+ ATPase" evidence="10">
    <location>
        <begin position="50"/>
        <end position="339"/>
    </location>
</feature>
<dbReference type="InterPro" id="IPR027238">
    <property type="entry name" value="RuvB-like"/>
</dbReference>
<sequence>MLYKTWHSHIKGFSLEDTETFGAIKNGFIGRNFSKNEAKIMIELIKKKKTGKIIMLTGSTGAGKTALALGIAKEIGSEIPFCSINSSELSSLDEKDNNIFYEFCRKAIGIKILENNELYEGEVIDIVPNHYEKKNKGIDITVSVNLKSLGGSLRLKLHENLSHVFLKKNVQIGDIIQIYPEKNFICIIGRNKKFIAEKNFENKKYISLPKGKVYKKKNIVQKITLHDLDFANAPKKKSISSDQSGITSKVRNEVDLLILKYIQEKNAELIPGVLFIDEAHALNSKSFFFLTRLIENSFSPIFILATNRVFFSNSSTFLLRKIPQEFGRKSLSIHVKQECKKELSKIIAAKALNYDICITGDCLIMCGKIAKFTSLRFVILLTSMSKFFQKFFNLKWINFPILKITDSFFFHYKDSKKLLSAEKQIYKIYRIF</sequence>
<accession>J7G1I5</accession>
<dbReference type="FunFam" id="2.40.50.360:FF:000001">
    <property type="entry name" value="RuvB-like helicase"/>
    <property type="match status" value="1"/>
</dbReference>
<evidence type="ECO:0000313" key="12">
    <source>
        <dbReference type="Proteomes" id="UP000243348"/>
    </source>
</evidence>
<keyword evidence="9" id="KW-0804">Transcription</keyword>
<evidence type="ECO:0000256" key="4">
    <source>
        <dbReference type="ARBA" id="ARBA00022741"/>
    </source>
</evidence>
<keyword evidence="8 9" id="KW-0539">Nucleus</keyword>
<keyword evidence="5 9" id="KW-0378">Hydrolase</keyword>
<dbReference type="Gene3D" id="3.40.50.300">
    <property type="entry name" value="P-loop containing nucleotide triphosphate hydrolases"/>
    <property type="match status" value="1"/>
</dbReference>
<dbReference type="InterPro" id="IPR012340">
    <property type="entry name" value="NA-bd_OB-fold"/>
</dbReference>
<dbReference type="EC" id="3.6.4.12" evidence="9"/>
<evidence type="ECO:0000313" key="11">
    <source>
        <dbReference type="EMBL" id="AFP65347.1"/>
    </source>
</evidence>
<comment type="similarity">
    <text evidence="3 9">Belongs to the RuvB family.</text>
</comment>
<dbReference type="GO" id="GO:0005524">
    <property type="term" value="F:ATP binding"/>
    <property type="evidence" value="ECO:0007669"/>
    <property type="project" value="UniProtKB-KW"/>
</dbReference>
<organism evidence="11 12">
    <name type="scientific">Chroomonas mesostigmatica CCMP1168</name>
    <dbReference type="NCBI Taxonomy" id="1195612"/>
    <lineage>
        <taxon>Eukaryota</taxon>
        <taxon>Cryptophyceae</taxon>
        <taxon>Pyrenomonadales</taxon>
        <taxon>Chroomonadaceae</taxon>
        <taxon>Chroomonas</taxon>
    </lineage>
</organism>
<evidence type="ECO:0000256" key="2">
    <source>
        <dbReference type="ARBA" id="ARBA00004229"/>
    </source>
</evidence>
<gene>
    <name evidence="11" type="ORF">CMESO_160</name>
</gene>
<geneLocation type="nucleomorph" evidence="11"/>
<dbReference type="Proteomes" id="UP000243348">
    <property type="component" value="Nucleomorph 1"/>
</dbReference>
<dbReference type="GO" id="GO:0005634">
    <property type="term" value="C:nucleus"/>
    <property type="evidence" value="ECO:0007669"/>
    <property type="project" value="UniProtKB-SubCell"/>
</dbReference>
<evidence type="ECO:0000256" key="5">
    <source>
        <dbReference type="ARBA" id="ARBA00022801"/>
    </source>
</evidence>
<evidence type="ECO:0000256" key="7">
    <source>
        <dbReference type="ARBA" id="ARBA00022840"/>
    </source>
</evidence>
<evidence type="ECO:0000256" key="9">
    <source>
        <dbReference type="RuleBase" id="RU363048"/>
    </source>
</evidence>
<dbReference type="SUPFAM" id="SSF50249">
    <property type="entry name" value="Nucleic acid-binding proteins"/>
    <property type="match status" value="1"/>
</dbReference>
<dbReference type="AlphaFoldDB" id="J7G1I5"/>
<keyword evidence="11" id="KW-0542">Nucleomorph</keyword>
<dbReference type="InterPro" id="IPR027417">
    <property type="entry name" value="P-loop_NTPase"/>
</dbReference>
<keyword evidence="6 9" id="KW-0347">Helicase</keyword>
<proteinExistence type="inferred from homology"/>